<evidence type="ECO:0000256" key="11">
    <source>
        <dbReference type="ARBA" id="ARBA00023136"/>
    </source>
</evidence>
<keyword evidence="7 15" id="KW-0732">Signal</keyword>
<evidence type="ECO:0000256" key="12">
    <source>
        <dbReference type="ARBA" id="ARBA00023139"/>
    </source>
</evidence>
<feature type="domain" description="Polysaccharide export protein N-terminal" evidence="16">
    <location>
        <begin position="48"/>
        <end position="117"/>
    </location>
</feature>
<dbReference type="InterPro" id="IPR003715">
    <property type="entry name" value="Poly_export_N"/>
</dbReference>
<keyword evidence="14" id="KW-0449">Lipoprotein</keyword>
<dbReference type="PANTHER" id="PTHR33619">
    <property type="entry name" value="POLYSACCHARIDE EXPORT PROTEIN GFCE-RELATED"/>
    <property type="match status" value="1"/>
</dbReference>
<comment type="subcellular location">
    <subcellularLocation>
        <location evidence="1">Cell outer membrane</location>
        <topology evidence="1">Multi-pass membrane protein</topology>
    </subcellularLocation>
</comment>
<reference evidence="18 19" key="1">
    <citation type="journal article" date="2024" name="Appl. Environ. Microbiol.">
        <title>Pontiella agarivorans sp. nov., a novel marine anaerobic bacterium capable of degrading macroalgal polysaccharides and fixing nitrogen.</title>
        <authorList>
            <person name="Liu N."/>
            <person name="Kivenson V."/>
            <person name="Peng X."/>
            <person name="Cui Z."/>
            <person name="Lankiewicz T.S."/>
            <person name="Gosselin K.M."/>
            <person name="English C.J."/>
            <person name="Blair E.M."/>
            <person name="O'Malley M.A."/>
            <person name="Valentine D.L."/>
        </authorList>
    </citation>
    <scope>NUCLEOTIDE SEQUENCE [LARGE SCALE GENOMIC DNA]</scope>
    <source>
        <strain evidence="18 19">NLcol2</strain>
    </source>
</reference>
<evidence type="ECO:0000259" key="16">
    <source>
        <dbReference type="Pfam" id="PF02563"/>
    </source>
</evidence>
<evidence type="ECO:0000259" key="17">
    <source>
        <dbReference type="Pfam" id="PF22461"/>
    </source>
</evidence>
<evidence type="ECO:0000313" key="18">
    <source>
        <dbReference type="EMBL" id="MDZ8117759.1"/>
    </source>
</evidence>
<dbReference type="Gene3D" id="3.10.560.10">
    <property type="entry name" value="Outer membrane lipoprotein wza domain like"/>
    <property type="match status" value="1"/>
</dbReference>
<name>A0ABU5MU86_9BACT</name>
<protein>
    <submittedName>
        <fullName evidence="18">Polysaccharide biosynthesis/export family protein</fullName>
    </submittedName>
</protein>
<keyword evidence="19" id="KW-1185">Reference proteome</keyword>
<evidence type="ECO:0000256" key="9">
    <source>
        <dbReference type="ARBA" id="ARBA00023065"/>
    </source>
</evidence>
<dbReference type="EMBL" id="JARVCO010000004">
    <property type="protein sequence ID" value="MDZ8117759.1"/>
    <property type="molecule type" value="Genomic_DNA"/>
</dbReference>
<comment type="similarity">
    <text evidence="2">Belongs to the BexD/CtrA/VexA family.</text>
</comment>
<evidence type="ECO:0000256" key="2">
    <source>
        <dbReference type="ARBA" id="ARBA00009450"/>
    </source>
</evidence>
<sequence>MFGKFTVAAVLLTACMLSGCVSPDTKEVSAKDFKPVPGSAGSEQIPDLVAGDALEISVEVDGNMEVAAYQTEISSTGRVTLPLVGDVAISGLSVEEARSGITAAYGKYFVSRPVIIINRVNDLASTEWGFVTVTGAVAQPGRVSIPSAQGIKLTAVISRSGGFAPSAKKSDIRITRKVEDGRKIRVTINYNDIGQDGDADSDISLFQGDIVYVPQRIF</sequence>
<dbReference type="Proteomes" id="UP001290861">
    <property type="component" value="Unassembled WGS sequence"/>
</dbReference>
<accession>A0ABU5MU86</accession>
<evidence type="ECO:0000256" key="4">
    <source>
        <dbReference type="ARBA" id="ARBA00022452"/>
    </source>
</evidence>
<keyword evidence="11" id="KW-0472">Membrane</keyword>
<evidence type="ECO:0000256" key="1">
    <source>
        <dbReference type="ARBA" id="ARBA00004571"/>
    </source>
</evidence>
<feature type="chain" id="PRO_5045332795" evidence="15">
    <location>
        <begin position="24"/>
        <end position="218"/>
    </location>
</feature>
<feature type="domain" description="SLBB" evidence="17">
    <location>
        <begin position="131"/>
        <end position="213"/>
    </location>
</feature>
<keyword evidence="13" id="KW-0998">Cell outer membrane</keyword>
<keyword evidence="8" id="KW-0625">Polysaccharide transport</keyword>
<keyword evidence="3" id="KW-0813">Transport</keyword>
<dbReference type="Gene3D" id="3.30.1950.10">
    <property type="entry name" value="wza like domain"/>
    <property type="match status" value="1"/>
</dbReference>
<evidence type="ECO:0000256" key="13">
    <source>
        <dbReference type="ARBA" id="ARBA00023237"/>
    </source>
</evidence>
<gene>
    <name evidence="18" type="ORF">P9H32_03905</name>
</gene>
<evidence type="ECO:0000256" key="14">
    <source>
        <dbReference type="ARBA" id="ARBA00023288"/>
    </source>
</evidence>
<evidence type="ECO:0000256" key="15">
    <source>
        <dbReference type="SAM" id="SignalP"/>
    </source>
</evidence>
<evidence type="ECO:0000256" key="10">
    <source>
        <dbReference type="ARBA" id="ARBA00023114"/>
    </source>
</evidence>
<evidence type="ECO:0000256" key="8">
    <source>
        <dbReference type="ARBA" id="ARBA00023047"/>
    </source>
</evidence>
<dbReference type="RefSeq" id="WP_322607562.1">
    <property type="nucleotide sequence ID" value="NZ_JARVCO010000004.1"/>
</dbReference>
<keyword evidence="6" id="KW-0812">Transmembrane</keyword>
<keyword evidence="12" id="KW-0564">Palmitate</keyword>
<keyword evidence="5" id="KW-0762">Sugar transport</keyword>
<dbReference type="Pfam" id="PF22461">
    <property type="entry name" value="SLBB_2"/>
    <property type="match status" value="1"/>
</dbReference>
<proteinExistence type="inferred from homology"/>
<keyword evidence="10" id="KW-0626">Porin</keyword>
<dbReference type="InterPro" id="IPR049712">
    <property type="entry name" value="Poly_export"/>
</dbReference>
<evidence type="ECO:0000313" key="19">
    <source>
        <dbReference type="Proteomes" id="UP001290861"/>
    </source>
</evidence>
<evidence type="ECO:0000256" key="7">
    <source>
        <dbReference type="ARBA" id="ARBA00022729"/>
    </source>
</evidence>
<dbReference type="InterPro" id="IPR054765">
    <property type="entry name" value="SLBB_dom"/>
</dbReference>
<feature type="signal peptide" evidence="15">
    <location>
        <begin position="1"/>
        <end position="23"/>
    </location>
</feature>
<comment type="caution">
    <text evidence="18">The sequence shown here is derived from an EMBL/GenBank/DDBJ whole genome shotgun (WGS) entry which is preliminary data.</text>
</comment>
<evidence type="ECO:0000256" key="5">
    <source>
        <dbReference type="ARBA" id="ARBA00022597"/>
    </source>
</evidence>
<keyword evidence="9" id="KW-0406">Ion transport</keyword>
<dbReference type="Pfam" id="PF02563">
    <property type="entry name" value="Poly_export"/>
    <property type="match status" value="1"/>
</dbReference>
<organism evidence="18 19">
    <name type="scientific">Pontiella agarivorans</name>
    <dbReference type="NCBI Taxonomy" id="3038953"/>
    <lineage>
        <taxon>Bacteria</taxon>
        <taxon>Pseudomonadati</taxon>
        <taxon>Kiritimatiellota</taxon>
        <taxon>Kiritimatiellia</taxon>
        <taxon>Kiritimatiellales</taxon>
        <taxon>Pontiellaceae</taxon>
        <taxon>Pontiella</taxon>
    </lineage>
</organism>
<evidence type="ECO:0000256" key="6">
    <source>
        <dbReference type="ARBA" id="ARBA00022692"/>
    </source>
</evidence>
<evidence type="ECO:0000256" key="3">
    <source>
        <dbReference type="ARBA" id="ARBA00022448"/>
    </source>
</evidence>
<keyword evidence="4" id="KW-1134">Transmembrane beta strand</keyword>
<dbReference type="PROSITE" id="PS51257">
    <property type="entry name" value="PROKAR_LIPOPROTEIN"/>
    <property type="match status" value="1"/>
</dbReference>
<dbReference type="PANTHER" id="PTHR33619:SF3">
    <property type="entry name" value="POLYSACCHARIDE EXPORT PROTEIN GFCE-RELATED"/>
    <property type="match status" value="1"/>
</dbReference>